<organism evidence="2 3">
    <name type="scientific">Pseudobutyrivibrio ruminis</name>
    <dbReference type="NCBI Taxonomy" id="46206"/>
    <lineage>
        <taxon>Bacteria</taxon>
        <taxon>Bacillati</taxon>
        <taxon>Bacillota</taxon>
        <taxon>Clostridia</taxon>
        <taxon>Lachnospirales</taxon>
        <taxon>Lachnospiraceae</taxon>
        <taxon>Pseudobutyrivibrio</taxon>
    </lineage>
</organism>
<sequence length="450" mass="51042">MIANTEISMETLKKIALANRANPYVDITAWELQIGLPIVNYSGFFCQEDERLVYVAPAKTFKDTNQFVGYSGTSGGASFRVAKGVTIRSGRSGGRAIRQDIRKFNDGDLIITNKRVLFIGKDDSFEFKVDKISTTKVIAVDCFIIQSGRNAKNIQIDSNIATYALGLINYVIQNYGTVNSTAEFYDANKQLTQEQMEYCNNVRLQSLQIKLPKTSSKKNTGLWKIAKILLCIAALLFALLIILNIAFPSAKNQSKELTITDLSQEEIVTLKNHPRLYDSYSEATAFYENIGDKRVLISQGSDKTLYEWHDESNDENPVVLFINPRENYEDYIGGFTIKLRNSTSPVDLSIEEFTAVVKTYLPEYLLDYYDIEDSYSTIRDNFSEYTCAFTLNDAGKKYKETSAPYLRDDFCIQLSHNNSFDGWLAETKVGYTEMEKIEGAEYWDAESLLR</sequence>
<name>A0A2G3EAX4_9FIRM</name>
<comment type="caution">
    <text evidence="2">The sequence shown here is derived from an EMBL/GenBank/DDBJ whole genome shotgun (WGS) entry which is preliminary data.</text>
</comment>
<dbReference type="RefSeq" id="WP_099413142.1">
    <property type="nucleotide sequence ID" value="NZ_PDYH01000019.1"/>
</dbReference>
<dbReference type="Proteomes" id="UP000224317">
    <property type="component" value="Unassembled WGS sequence"/>
</dbReference>
<keyword evidence="1" id="KW-1133">Transmembrane helix</keyword>
<gene>
    <name evidence="2" type="ORF">CSX00_06110</name>
</gene>
<keyword evidence="3" id="KW-1185">Reference proteome</keyword>
<dbReference type="AlphaFoldDB" id="A0A2G3EAX4"/>
<keyword evidence="1" id="KW-0472">Membrane</keyword>
<evidence type="ECO:0000256" key="1">
    <source>
        <dbReference type="SAM" id="Phobius"/>
    </source>
</evidence>
<evidence type="ECO:0000313" key="2">
    <source>
        <dbReference type="EMBL" id="PHU40459.1"/>
    </source>
</evidence>
<reference evidence="2" key="1">
    <citation type="submission" date="2017-10" db="EMBL/GenBank/DDBJ databases">
        <title>Resolving the taxonomy of Roseburia spp., Eubacterium rectale and Agathobacter spp. through phylogenomic analysis.</title>
        <authorList>
            <person name="Sheridan P.O."/>
            <person name="Walker A.W."/>
            <person name="Duncan S.H."/>
            <person name="Scott K.P."/>
            <person name="Toole P.W.O."/>
            <person name="Luis P."/>
            <person name="Flint H.J."/>
        </authorList>
    </citation>
    <scope>NUCLEOTIDE SEQUENCE [LARGE SCALE GENOMIC DNA]</scope>
    <source>
        <strain evidence="2">JK10</strain>
    </source>
</reference>
<feature type="transmembrane region" description="Helical" evidence="1">
    <location>
        <begin position="225"/>
        <end position="247"/>
    </location>
</feature>
<dbReference type="EMBL" id="PDYH01000019">
    <property type="protein sequence ID" value="PHU40459.1"/>
    <property type="molecule type" value="Genomic_DNA"/>
</dbReference>
<accession>A0A2G3EAX4</accession>
<keyword evidence="1" id="KW-0812">Transmembrane</keyword>
<protein>
    <submittedName>
        <fullName evidence="2">Uncharacterized protein</fullName>
    </submittedName>
</protein>
<evidence type="ECO:0000313" key="3">
    <source>
        <dbReference type="Proteomes" id="UP000224317"/>
    </source>
</evidence>
<proteinExistence type="predicted"/>